<evidence type="ECO:0000313" key="2">
    <source>
        <dbReference type="EMBL" id="GAB94925.1"/>
    </source>
</evidence>
<dbReference type="STRING" id="1184609.KILIM_014_00610"/>
<dbReference type="Proteomes" id="UP000008366">
    <property type="component" value="Unassembled WGS sequence"/>
</dbReference>
<evidence type="ECO:0000256" key="1">
    <source>
        <dbReference type="SAM" id="MobiDB-lite"/>
    </source>
</evidence>
<name>K6W6V5_9MICO</name>
<feature type="region of interest" description="Disordered" evidence="1">
    <location>
        <begin position="1"/>
        <end position="29"/>
    </location>
</feature>
<protein>
    <submittedName>
        <fullName evidence="2">Uncharacterized protein</fullName>
    </submittedName>
</protein>
<dbReference type="AlphaFoldDB" id="K6W6V5"/>
<accession>K6W6V5</accession>
<gene>
    <name evidence="2" type="ORF">KILIM_014_00610</name>
</gene>
<keyword evidence="3" id="KW-1185">Reference proteome</keyword>
<organism evidence="2 3">
    <name type="scientific">Kineosphaera limosa NBRC 100340</name>
    <dbReference type="NCBI Taxonomy" id="1184609"/>
    <lineage>
        <taxon>Bacteria</taxon>
        <taxon>Bacillati</taxon>
        <taxon>Actinomycetota</taxon>
        <taxon>Actinomycetes</taxon>
        <taxon>Micrococcales</taxon>
        <taxon>Dermatophilaceae</taxon>
        <taxon>Kineosphaera</taxon>
    </lineage>
</organism>
<comment type="caution">
    <text evidence="2">The sequence shown here is derived from an EMBL/GenBank/DDBJ whole genome shotgun (WGS) entry which is preliminary data.</text>
</comment>
<proteinExistence type="predicted"/>
<evidence type="ECO:0000313" key="3">
    <source>
        <dbReference type="Proteomes" id="UP000008366"/>
    </source>
</evidence>
<reference evidence="2 3" key="1">
    <citation type="submission" date="2012-08" db="EMBL/GenBank/DDBJ databases">
        <title>Whole genome shotgun sequence of Kineosphaera limosa NBRC 100340.</title>
        <authorList>
            <person name="Yoshida I."/>
            <person name="Isaki S."/>
            <person name="Hosoyama A."/>
            <person name="Tsuchikane K."/>
            <person name="Katsumata H."/>
            <person name="Ando Y."/>
            <person name="Ohji S."/>
            <person name="Hamada M."/>
            <person name="Tamura T."/>
            <person name="Yamazoe A."/>
            <person name="Yamazaki S."/>
            <person name="Fujita N."/>
        </authorList>
    </citation>
    <scope>NUCLEOTIDE SEQUENCE [LARGE SCALE GENOMIC DNA]</scope>
    <source>
        <strain evidence="2 3">NBRC 100340</strain>
    </source>
</reference>
<dbReference type="EMBL" id="BAHD01000014">
    <property type="protein sequence ID" value="GAB94925.1"/>
    <property type="molecule type" value="Genomic_DNA"/>
</dbReference>
<sequence length="59" mass="6246">MVGPHRAAGSGAIPNLRDANGRPPTFNLPDTLLADFNDVRRAWAAPRGRTPEKGGQPPS</sequence>